<keyword evidence="2" id="KW-1185">Reference proteome</keyword>
<organism evidence="1 2">
    <name type="scientific">Ixodes persulcatus</name>
    <name type="common">Taiga tick</name>
    <dbReference type="NCBI Taxonomy" id="34615"/>
    <lineage>
        <taxon>Eukaryota</taxon>
        <taxon>Metazoa</taxon>
        <taxon>Ecdysozoa</taxon>
        <taxon>Arthropoda</taxon>
        <taxon>Chelicerata</taxon>
        <taxon>Arachnida</taxon>
        <taxon>Acari</taxon>
        <taxon>Parasitiformes</taxon>
        <taxon>Ixodida</taxon>
        <taxon>Ixodoidea</taxon>
        <taxon>Ixodidae</taxon>
        <taxon>Ixodinae</taxon>
        <taxon>Ixodes</taxon>
    </lineage>
</organism>
<evidence type="ECO:0000313" key="1">
    <source>
        <dbReference type="EMBL" id="KAG0432447.1"/>
    </source>
</evidence>
<gene>
    <name evidence="1" type="ORF">HPB47_020835</name>
</gene>
<accession>A0AC60QGP9</accession>
<protein>
    <submittedName>
        <fullName evidence="1">Uncharacterized protein</fullName>
    </submittedName>
</protein>
<dbReference type="EMBL" id="JABSTQ010009151">
    <property type="protein sequence ID" value="KAG0432447.1"/>
    <property type="molecule type" value="Genomic_DNA"/>
</dbReference>
<name>A0AC60QGP9_IXOPE</name>
<comment type="caution">
    <text evidence="1">The sequence shown here is derived from an EMBL/GenBank/DDBJ whole genome shotgun (WGS) entry which is preliminary data.</text>
</comment>
<reference evidence="1 2" key="1">
    <citation type="journal article" date="2020" name="Cell">
        <title>Large-Scale Comparative Analyses of Tick Genomes Elucidate Their Genetic Diversity and Vector Capacities.</title>
        <authorList>
            <consortium name="Tick Genome and Microbiome Consortium (TIGMIC)"/>
            <person name="Jia N."/>
            <person name="Wang J."/>
            <person name="Shi W."/>
            <person name="Du L."/>
            <person name="Sun Y."/>
            <person name="Zhan W."/>
            <person name="Jiang J.F."/>
            <person name="Wang Q."/>
            <person name="Zhang B."/>
            <person name="Ji P."/>
            <person name="Bell-Sakyi L."/>
            <person name="Cui X.M."/>
            <person name="Yuan T.T."/>
            <person name="Jiang B.G."/>
            <person name="Yang W.F."/>
            <person name="Lam T.T."/>
            <person name="Chang Q.C."/>
            <person name="Ding S.J."/>
            <person name="Wang X.J."/>
            <person name="Zhu J.G."/>
            <person name="Ruan X.D."/>
            <person name="Zhao L."/>
            <person name="Wei J.T."/>
            <person name="Ye R.Z."/>
            <person name="Que T.C."/>
            <person name="Du C.H."/>
            <person name="Zhou Y.H."/>
            <person name="Cheng J.X."/>
            <person name="Dai P.F."/>
            <person name="Guo W.B."/>
            <person name="Han X.H."/>
            <person name="Huang E.J."/>
            <person name="Li L.F."/>
            <person name="Wei W."/>
            <person name="Gao Y.C."/>
            <person name="Liu J.Z."/>
            <person name="Shao H.Z."/>
            <person name="Wang X."/>
            <person name="Wang C.C."/>
            <person name="Yang T.C."/>
            <person name="Huo Q.B."/>
            <person name="Li W."/>
            <person name="Chen H.Y."/>
            <person name="Chen S.E."/>
            <person name="Zhou L.G."/>
            <person name="Ni X.B."/>
            <person name="Tian J.H."/>
            <person name="Sheng Y."/>
            <person name="Liu T."/>
            <person name="Pan Y.S."/>
            <person name="Xia L.Y."/>
            <person name="Li J."/>
            <person name="Zhao F."/>
            <person name="Cao W.C."/>
        </authorList>
    </citation>
    <scope>NUCLEOTIDE SEQUENCE [LARGE SCALE GENOMIC DNA]</scope>
    <source>
        <strain evidence="1">Iper-2018</strain>
    </source>
</reference>
<evidence type="ECO:0000313" key="2">
    <source>
        <dbReference type="Proteomes" id="UP000805193"/>
    </source>
</evidence>
<dbReference type="Proteomes" id="UP000805193">
    <property type="component" value="Unassembled WGS sequence"/>
</dbReference>
<sequence length="430" mass="47196">MTYALLYLQLYNAEKLKIEGLIRQAYKAALGLPTNTSTDKLLQLGLHNTLDEVTEAHRRMQELRLARTNAARQEAEEPSLFVHTFPRPSRCSTAPAREPQPDSEYPLGGYSAMYYITIIDTVLTLIVPFLLLTVMNFMIARSIYLFYARYRQQRAFCREGHPMRVFMGRAISAAQAGALPNRAKGSGPSTEQTEATPSQKKVTSGAVHTAPPRDDRVDTGPSGSTRAQGSAFPAQGSAPPAPPSQSSRGRGFGPSAPGGSRKPGETLRLQASKEEPLLALVEPMDENSTEAKQNGSGSTLNASQGGSNVVAPATQISVTRMLLLVSTVFVLLNLPSYVLRIYVFLLSFGDAESLEAASGSLAYVLQRYFMILYYTNFAINFVLYNASSRMFRVALCDYVRNRWLAFRNSIVALRTTLTHSSTNQNDDVIT</sequence>
<proteinExistence type="predicted"/>